<feature type="signal peptide" evidence="1">
    <location>
        <begin position="1"/>
        <end position="27"/>
    </location>
</feature>
<sequence length="83" mass="8400">MTSRRNLLAATGGAAALSMLGAGEAVAAPKVDADAIVVGGGLAGLVATSELAAARRRVLLLDQERWYRRQPGTGAAQLACAPR</sequence>
<dbReference type="RefSeq" id="WP_233726224.1">
    <property type="nucleotide sequence ID" value="NZ_JAJVCN010000001.1"/>
</dbReference>
<dbReference type="Pfam" id="PF13450">
    <property type="entry name" value="NAD_binding_8"/>
    <property type="match status" value="1"/>
</dbReference>
<proteinExistence type="predicted"/>
<reference evidence="2 3" key="1">
    <citation type="submission" date="2021-12" db="EMBL/GenBank/DDBJ databases">
        <title>Genome sequence of Kibdelosporangium philippinense ATCC 49844.</title>
        <authorList>
            <person name="Fedorov E.A."/>
            <person name="Omeragic M."/>
            <person name="Shalygina K.F."/>
            <person name="Maclea K.S."/>
        </authorList>
    </citation>
    <scope>NUCLEOTIDE SEQUENCE [LARGE SCALE GENOMIC DNA]</scope>
    <source>
        <strain evidence="2 3">ATCC 49844</strain>
    </source>
</reference>
<dbReference type="PROSITE" id="PS51318">
    <property type="entry name" value="TAT"/>
    <property type="match status" value="1"/>
</dbReference>
<comment type="caution">
    <text evidence="2">The sequence shown here is derived from an EMBL/GenBank/DDBJ whole genome shotgun (WGS) entry which is preliminary data.</text>
</comment>
<evidence type="ECO:0000313" key="2">
    <source>
        <dbReference type="EMBL" id="MCE7004741.1"/>
    </source>
</evidence>
<accession>A0ABS8ZA35</accession>
<gene>
    <name evidence="2" type="ORF">LWC34_18205</name>
</gene>
<dbReference type="InterPro" id="IPR006311">
    <property type="entry name" value="TAT_signal"/>
</dbReference>
<organism evidence="2 3">
    <name type="scientific">Kibdelosporangium philippinense</name>
    <dbReference type="NCBI Taxonomy" id="211113"/>
    <lineage>
        <taxon>Bacteria</taxon>
        <taxon>Bacillati</taxon>
        <taxon>Actinomycetota</taxon>
        <taxon>Actinomycetes</taxon>
        <taxon>Pseudonocardiales</taxon>
        <taxon>Pseudonocardiaceae</taxon>
        <taxon>Kibdelosporangium</taxon>
    </lineage>
</organism>
<dbReference type="Proteomes" id="UP001521150">
    <property type="component" value="Unassembled WGS sequence"/>
</dbReference>
<name>A0ABS8ZA35_9PSEU</name>
<dbReference type="EMBL" id="JAJVCN010000001">
    <property type="protein sequence ID" value="MCE7004741.1"/>
    <property type="molecule type" value="Genomic_DNA"/>
</dbReference>
<dbReference type="Gene3D" id="3.50.50.60">
    <property type="entry name" value="FAD/NAD(P)-binding domain"/>
    <property type="match status" value="1"/>
</dbReference>
<dbReference type="SUPFAM" id="SSF51905">
    <property type="entry name" value="FAD/NAD(P)-binding domain"/>
    <property type="match status" value="1"/>
</dbReference>
<protein>
    <submittedName>
        <fullName evidence="2">FAD-binding protein</fullName>
    </submittedName>
</protein>
<evidence type="ECO:0000313" key="3">
    <source>
        <dbReference type="Proteomes" id="UP001521150"/>
    </source>
</evidence>
<dbReference type="InterPro" id="IPR036188">
    <property type="entry name" value="FAD/NAD-bd_sf"/>
</dbReference>
<evidence type="ECO:0000256" key="1">
    <source>
        <dbReference type="SAM" id="SignalP"/>
    </source>
</evidence>
<keyword evidence="1" id="KW-0732">Signal</keyword>
<feature type="chain" id="PRO_5046230506" evidence="1">
    <location>
        <begin position="28"/>
        <end position="83"/>
    </location>
</feature>
<keyword evidence="3" id="KW-1185">Reference proteome</keyword>